<feature type="active site" description="Proton donor/acceptor" evidence="2">
    <location>
        <position position="205"/>
    </location>
</feature>
<feature type="binding site" evidence="3">
    <location>
        <position position="109"/>
    </location>
    <ligand>
        <name>substrate</name>
    </ligand>
</feature>
<reference evidence="6" key="1">
    <citation type="submission" date="2016-10" db="EMBL/GenBank/DDBJ databases">
        <authorList>
            <person name="Varghese N."/>
            <person name="Submissions S."/>
        </authorList>
    </citation>
    <scope>NUCLEOTIDE SEQUENCE [LARGE SCALE GENOMIC DNA]</scope>
    <source>
        <strain evidence="6">DSM 45843</strain>
    </source>
</reference>
<feature type="binding site" evidence="3">
    <location>
        <position position="19"/>
    </location>
    <ligand>
        <name>a divalent metal cation</name>
        <dbReference type="ChEBI" id="CHEBI:60240"/>
    </ligand>
</feature>
<dbReference type="OrthoDB" id="2633250at2"/>
<sequence length="307" mass="31447">MLTLTATPVLDVEPAIHGEGPTWDAARRELVWVDIDAGQVRRATVSPAGVVAEVGIHPGGGTVGFVVPSSDGGWLLGADGGFTHLSADGAATVLLALEGEGPAAGTRMNDGAVDPAGRVLGGTMALDETPGAGSLYRVDLDGSVHVVLRDLTISNGIEWTADGRTVYLADSGAAEIRAHDYDIATGEFGGSRVFLDLSSDDGPPDGLTMDDEDHVWVALWGAGQVRRYSPAGELVAVVRVGAANTSSCAFAGPGLDHLVISTSTQGLDEAARAAQPDAGRLFVVRPGVTGRPAGVYRGPVDALHRAE</sequence>
<evidence type="ECO:0000259" key="4">
    <source>
        <dbReference type="Pfam" id="PF08450"/>
    </source>
</evidence>
<dbReference type="PRINTS" id="PR01790">
    <property type="entry name" value="SMP30FAMILY"/>
</dbReference>
<keyword evidence="6" id="KW-1185">Reference proteome</keyword>
<name>A0A1H0JCV6_9ACTN</name>
<dbReference type="InterPro" id="IPR011042">
    <property type="entry name" value="6-blade_b-propeller_TolB-like"/>
</dbReference>
<dbReference type="SUPFAM" id="SSF63829">
    <property type="entry name" value="Calcium-dependent phosphotriesterase"/>
    <property type="match status" value="1"/>
</dbReference>
<dbReference type="GO" id="GO:0005509">
    <property type="term" value="F:calcium ion binding"/>
    <property type="evidence" value="ECO:0007669"/>
    <property type="project" value="TreeGrafter"/>
</dbReference>
<feature type="binding site" evidence="3">
    <location>
        <position position="155"/>
    </location>
    <ligand>
        <name>a divalent metal cation</name>
        <dbReference type="ChEBI" id="CHEBI:60240"/>
    </ligand>
</feature>
<keyword evidence="3" id="KW-0862">Zinc</keyword>
<dbReference type="EMBL" id="FNIR01000005">
    <property type="protein sequence ID" value="SDO41191.1"/>
    <property type="molecule type" value="Genomic_DNA"/>
</dbReference>
<dbReference type="RefSeq" id="WP_091243859.1">
    <property type="nucleotide sequence ID" value="NZ_FNIR01000005.1"/>
</dbReference>
<dbReference type="PANTHER" id="PTHR10907:SF47">
    <property type="entry name" value="REGUCALCIN"/>
    <property type="match status" value="1"/>
</dbReference>
<dbReference type="InterPro" id="IPR005511">
    <property type="entry name" value="SMP-30"/>
</dbReference>
<dbReference type="Pfam" id="PF08450">
    <property type="entry name" value="SGL"/>
    <property type="match status" value="1"/>
</dbReference>
<evidence type="ECO:0000256" key="1">
    <source>
        <dbReference type="ARBA" id="ARBA00008853"/>
    </source>
</evidence>
<feature type="binding site" evidence="3">
    <location>
        <position position="205"/>
    </location>
    <ligand>
        <name>a divalent metal cation</name>
        <dbReference type="ChEBI" id="CHEBI:60240"/>
    </ligand>
</feature>
<feature type="binding site" evidence="3">
    <location>
        <position position="127"/>
    </location>
    <ligand>
        <name>substrate</name>
    </ligand>
</feature>
<dbReference type="Gene3D" id="2.120.10.30">
    <property type="entry name" value="TolB, C-terminal domain"/>
    <property type="match status" value="1"/>
</dbReference>
<feature type="binding site" evidence="3">
    <location>
        <position position="107"/>
    </location>
    <ligand>
        <name>substrate</name>
    </ligand>
</feature>
<dbReference type="AlphaFoldDB" id="A0A1H0JCV6"/>
<keyword evidence="3" id="KW-0479">Metal-binding</keyword>
<dbReference type="PANTHER" id="PTHR10907">
    <property type="entry name" value="REGUCALCIN"/>
    <property type="match status" value="1"/>
</dbReference>
<dbReference type="InterPro" id="IPR013658">
    <property type="entry name" value="SGL"/>
</dbReference>
<dbReference type="GO" id="GO:0019853">
    <property type="term" value="P:L-ascorbic acid biosynthetic process"/>
    <property type="evidence" value="ECO:0007669"/>
    <property type="project" value="TreeGrafter"/>
</dbReference>
<accession>A0A1H0JCV6</accession>
<dbReference type="GO" id="GO:0004341">
    <property type="term" value="F:gluconolactonase activity"/>
    <property type="evidence" value="ECO:0007669"/>
    <property type="project" value="TreeGrafter"/>
</dbReference>
<evidence type="ECO:0000313" key="5">
    <source>
        <dbReference type="EMBL" id="SDO41191.1"/>
    </source>
</evidence>
<organism evidence="5 6">
    <name type="scientific">Klenkia soli</name>
    <dbReference type="NCBI Taxonomy" id="1052260"/>
    <lineage>
        <taxon>Bacteria</taxon>
        <taxon>Bacillati</taxon>
        <taxon>Actinomycetota</taxon>
        <taxon>Actinomycetes</taxon>
        <taxon>Geodermatophilales</taxon>
        <taxon>Geodermatophilaceae</taxon>
        <taxon>Klenkia</taxon>
    </lineage>
</organism>
<evidence type="ECO:0000256" key="3">
    <source>
        <dbReference type="PIRSR" id="PIRSR605511-2"/>
    </source>
</evidence>
<dbReference type="STRING" id="1052260.SAMN05660199_01930"/>
<evidence type="ECO:0000256" key="2">
    <source>
        <dbReference type="PIRSR" id="PIRSR605511-1"/>
    </source>
</evidence>
<proteinExistence type="inferred from homology"/>
<feature type="domain" description="SMP-30/Gluconolactonase/LRE-like region" evidence="4">
    <location>
        <begin position="18"/>
        <end position="263"/>
    </location>
</feature>
<comment type="similarity">
    <text evidence="1">Belongs to the SMP-30/CGR1 family.</text>
</comment>
<gene>
    <name evidence="5" type="ORF">SAMN05660199_01930</name>
</gene>
<protein>
    <submittedName>
        <fullName evidence="5">Sugar lactone lactonase YvrE</fullName>
    </submittedName>
</protein>
<evidence type="ECO:0000313" key="6">
    <source>
        <dbReference type="Proteomes" id="UP000199088"/>
    </source>
</evidence>
<dbReference type="Proteomes" id="UP000199088">
    <property type="component" value="Unassembled WGS sequence"/>
</dbReference>
<comment type="cofactor">
    <cofactor evidence="3">
        <name>Zn(2+)</name>
        <dbReference type="ChEBI" id="CHEBI:29105"/>
    </cofactor>
    <text evidence="3">Binds 1 divalent metal cation per subunit.</text>
</comment>